<dbReference type="GeneID" id="93509060"/>
<dbReference type="Pfam" id="PF13193">
    <property type="entry name" value="AMP-binding_C"/>
    <property type="match status" value="1"/>
</dbReference>
<sequence>MTGTAVHIHPLSRRIAHVLALQPDSPALEFDEHWYSWGRIGGLAQRIGSLLEPDAGPLSVGILLRNRPEHVAALMAVLQSGGTVVVINPSRGDDRTRDDIAALRLPVLLGAPGDLDSLVAPGTETTVVSIPDPDALPEIRATATTKNTEAARPGVAVRMLTSGTTGPPKRVDITYDMLSRSVMGTEPAAAPAQPRRGVAIVNAPLVHIGGVFRVLQCVTEARPFVLLPRFELKPWVRAVRAHRPGAVSLVPAALRMVLHSELRREDLAGIRVVTSGTAPLSADDADAFAEKFGIPVLTSYAATEFGGGVAGWTLTDHERYWTAKRGSVGRASGGARLRVVDEHGAVLGPGEPGILEVIPGQLGPGADWIRTTDLARIDADGFLWILGRADQAIIRGGFKIMPDDVRSALESHPAVRGAAVVGRSDPRLGETPVALVELREQATTSAGELTGYLRTRLARYEIPTELAVVHTIPRTPSGKPDLRAVQRHFAEVAATPNAQTHPGNDETAGPEFGEPRNPTGDEPHAG</sequence>
<name>A0ABW7TH07_9NOCA</name>
<keyword evidence="7" id="KW-1185">Reference proteome</keyword>
<protein>
    <submittedName>
        <fullName evidence="6">Class I adenylate-forming enzyme family protein</fullName>
    </submittedName>
</protein>
<evidence type="ECO:0000313" key="6">
    <source>
        <dbReference type="EMBL" id="MFI1460317.1"/>
    </source>
</evidence>
<dbReference type="SUPFAM" id="SSF56801">
    <property type="entry name" value="Acetyl-CoA synthetase-like"/>
    <property type="match status" value="1"/>
</dbReference>
<evidence type="ECO:0000259" key="4">
    <source>
        <dbReference type="Pfam" id="PF00501"/>
    </source>
</evidence>
<feature type="domain" description="AMP-dependent synthetase/ligase" evidence="4">
    <location>
        <begin position="20"/>
        <end position="355"/>
    </location>
</feature>
<evidence type="ECO:0000256" key="1">
    <source>
        <dbReference type="ARBA" id="ARBA00006432"/>
    </source>
</evidence>
<dbReference type="Gene3D" id="3.30.300.30">
    <property type="match status" value="1"/>
</dbReference>
<dbReference type="InterPro" id="IPR045851">
    <property type="entry name" value="AMP-bd_C_sf"/>
</dbReference>
<proteinExistence type="inferred from homology"/>
<dbReference type="PANTHER" id="PTHR43201:SF5">
    <property type="entry name" value="MEDIUM-CHAIN ACYL-COA LIGASE ACSF2, MITOCHONDRIAL"/>
    <property type="match status" value="1"/>
</dbReference>
<reference evidence="6 7" key="1">
    <citation type="submission" date="2024-10" db="EMBL/GenBank/DDBJ databases">
        <title>The Natural Products Discovery Center: Release of the First 8490 Sequenced Strains for Exploring Actinobacteria Biosynthetic Diversity.</title>
        <authorList>
            <person name="Kalkreuter E."/>
            <person name="Kautsar S.A."/>
            <person name="Yang D."/>
            <person name="Bader C.D."/>
            <person name="Teijaro C.N."/>
            <person name="Fluegel L."/>
            <person name="Davis C.M."/>
            <person name="Simpson J.R."/>
            <person name="Lauterbach L."/>
            <person name="Steele A.D."/>
            <person name="Gui C."/>
            <person name="Meng S."/>
            <person name="Li G."/>
            <person name="Viehrig K."/>
            <person name="Ye F."/>
            <person name="Su P."/>
            <person name="Kiefer A.F."/>
            <person name="Nichols A."/>
            <person name="Cepeda A.J."/>
            <person name="Yan W."/>
            <person name="Fan B."/>
            <person name="Jiang Y."/>
            <person name="Adhikari A."/>
            <person name="Zheng C.-J."/>
            <person name="Schuster L."/>
            <person name="Cowan T.M."/>
            <person name="Smanski M.J."/>
            <person name="Chevrette M.G."/>
            <person name="De Carvalho L.P.S."/>
            <person name="Shen B."/>
        </authorList>
    </citation>
    <scope>NUCLEOTIDE SEQUENCE [LARGE SCALE GENOMIC DNA]</scope>
    <source>
        <strain evidence="6 7">NPDC020568</strain>
    </source>
</reference>
<dbReference type="InterPro" id="IPR000873">
    <property type="entry name" value="AMP-dep_synth/lig_dom"/>
</dbReference>
<feature type="domain" description="AMP-binding enzyme C-terminal" evidence="5">
    <location>
        <begin position="407"/>
        <end position="479"/>
    </location>
</feature>
<dbReference type="Pfam" id="PF00501">
    <property type="entry name" value="AMP-binding"/>
    <property type="match status" value="1"/>
</dbReference>
<keyword evidence="2" id="KW-0436">Ligase</keyword>
<dbReference type="PANTHER" id="PTHR43201">
    <property type="entry name" value="ACYL-COA SYNTHETASE"/>
    <property type="match status" value="1"/>
</dbReference>
<dbReference type="Proteomes" id="UP001611263">
    <property type="component" value="Unassembled WGS sequence"/>
</dbReference>
<evidence type="ECO:0000256" key="2">
    <source>
        <dbReference type="ARBA" id="ARBA00022598"/>
    </source>
</evidence>
<dbReference type="Gene3D" id="3.40.50.12780">
    <property type="entry name" value="N-terminal domain of ligase-like"/>
    <property type="match status" value="1"/>
</dbReference>
<dbReference type="InterPro" id="IPR025110">
    <property type="entry name" value="AMP-bd_C"/>
</dbReference>
<comment type="caution">
    <text evidence="6">The sequence shown here is derived from an EMBL/GenBank/DDBJ whole genome shotgun (WGS) entry which is preliminary data.</text>
</comment>
<accession>A0ABW7TH07</accession>
<organism evidence="6 7">
    <name type="scientific">Nocardia carnea</name>
    <dbReference type="NCBI Taxonomy" id="37328"/>
    <lineage>
        <taxon>Bacteria</taxon>
        <taxon>Bacillati</taxon>
        <taxon>Actinomycetota</taxon>
        <taxon>Actinomycetes</taxon>
        <taxon>Mycobacteriales</taxon>
        <taxon>Nocardiaceae</taxon>
        <taxon>Nocardia</taxon>
    </lineage>
</organism>
<gene>
    <name evidence="6" type="ORF">ACH4WX_06290</name>
</gene>
<dbReference type="EMBL" id="JBIRUQ010000001">
    <property type="protein sequence ID" value="MFI1460317.1"/>
    <property type="molecule type" value="Genomic_DNA"/>
</dbReference>
<feature type="region of interest" description="Disordered" evidence="3">
    <location>
        <begin position="491"/>
        <end position="526"/>
    </location>
</feature>
<comment type="similarity">
    <text evidence="1">Belongs to the ATP-dependent AMP-binding enzyme family.</text>
</comment>
<evidence type="ECO:0000256" key="3">
    <source>
        <dbReference type="SAM" id="MobiDB-lite"/>
    </source>
</evidence>
<evidence type="ECO:0000259" key="5">
    <source>
        <dbReference type="Pfam" id="PF13193"/>
    </source>
</evidence>
<evidence type="ECO:0000313" key="7">
    <source>
        <dbReference type="Proteomes" id="UP001611263"/>
    </source>
</evidence>
<dbReference type="RefSeq" id="WP_081596015.1">
    <property type="nucleotide sequence ID" value="NZ_JBIRUQ010000001.1"/>
</dbReference>
<dbReference type="InterPro" id="IPR042099">
    <property type="entry name" value="ANL_N_sf"/>
</dbReference>